<accession>A0A2P5FLR8</accession>
<proteinExistence type="predicted"/>
<dbReference type="Proteomes" id="UP000237000">
    <property type="component" value="Unassembled WGS sequence"/>
</dbReference>
<protein>
    <submittedName>
        <fullName evidence="2">Uncharacterized protein</fullName>
    </submittedName>
</protein>
<dbReference type="InParanoid" id="A0A2P5FLR8"/>
<evidence type="ECO:0000256" key="1">
    <source>
        <dbReference type="SAM" id="Phobius"/>
    </source>
</evidence>
<feature type="transmembrane region" description="Helical" evidence="1">
    <location>
        <begin position="47"/>
        <end position="68"/>
    </location>
</feature>
<comment type="caution">
    <text evidence="2">The sequence shown here is derived from an EMBL/GenBank/DDBJ whole genome shotgun (WGS) entry which is preliminary data.</text>
</comment>
<dbReference type="AlphaFoldDB" id="A0A2P5FLR8"/>
<name>A0A2P5FLR8_TREOI</name>
<keyword evidence="1" id="KW-0472">Membrane</keyword>
<keyword evidence="3" id="KW-1185">Reference proteome</keyword>
<keyword evidence="1" id="KW-0812">Transmembrane</keyword>
<reference evidence="3" key="1">
    <citation type="submission" date="2016-06" db="EMBL/GenBank/DDBJ databases">
        <title>Parallel loss of symbiosis genes in relatives of nitrogen-fixing non-legume Parasponia.</title>
        <authorList>
            <person name="Van Velzen R."/>
            <person name="Holmer R."/>
            <person name="Bu F."/>
            <person name="Rutten L."/>
            <person name="Van Zeijl A."/>
            <person name="Liu W."/>
            <person name="Santuari L."/>
            <person name="Cao Q."/>
            <person name="Sharma T."/>
            <person name="Shen D."/>
            <person name="Roswanjaya Y."/>
            <person name="Wardhani T."/>
            <person name="Kalhor M.S."/>
            <person name="Jansen J."/>
            <person name="Van den Hoogen J."/>
            <person name="Gungor B."/>
            <person name="Hartog M."/>
            <person name="Hontelez J."/>
            <person name="Verver J."/>
            <person name="Yang W.-C."/>
            <person name="Schijlen E."/>
            <person name="Repin R."/>
            <person name="Schilthuizen M."/>
            <person name="Schranz E."/>
            <person name="Heidstra R."/>
            <person name="Miyata K."/>
            <person name="Fedorova E."/>
            <person name="Kohlen W."/>
            <person name="Bisseling T."/>
            <person name="Smit S."/>
            <person name="Geurts R."/>
        </authorList>
    </citation>
    <scope>NUCLEOTIDE SEQUENCE [LARGE SCALE GENOMIC DNA]</scope>
    <source>
        <strain evidence="3">cv. RG33-2</strain>
    </source>
</reference>
<evidence type="ECO:0000313" key="3">
    <source>
        <dbReference type="Proteomes" id="UP000237000"/>
    </source>
</evidence>
<sequence length="127" mass="14091">MGQVRVKRVDPNPTHFFIRVRLVDPNPTRTPFSSTLTRKKFLRSPSLSSISMAYAPISSVSLASIFALNRARNGIIFAGFDSETRSLVGRLFTPTSGFVFPEWRTEMAANMALKTDAMFGGGNDEEE</sequence>
<organism evidence="2 3">
    <name type="scientific">Trema orientale</name>
    <name type="common">Charcoal tree</name>
    <name type="synonym">Celtis orientalis</name>
    <dbReference type="NCBI Taxonomy" id="63057"/>
    <lineage>
        <taxon>Eukaryota</taxon>
        <taxon>Viridiplantae</taxon>
        <taxon>Streptophyta</taxon>
        <taxon>Embryophyta</taxon>
        <taxon>Tracheophyta</taxon>
        <taxon>Spermatophyta</taxon>
        <taxon>Magnoliopsida</taxon>
        <taxon>eudicotyledons</taxon>
        <taxon>Gunneridae</taxon>
        <taxon>Pentapetalae</taxon>
        <taxon>rosids</taxon>
        <taxon>fabids</taxon>
        <taxon>Rosales</taxon>
        <taxon>Cannabaceae</taxon>
        <taxon>Trema</taxon>
    </lineage>
</organism>
<gene>
    <name evidence="2" type="ORF">TorRG33x02_053600</name>
</gene>
<evidence type="ECO:0000313" key="2">
    <source>
        <dbReference type="EMBL" id="PON98745.1"/>
    </source>
</evidence>
<keyword evidence="1" id="KW-1133">Transmembrane helix</keyword>
<dbReference type="EMBL" id="JXTC01000022">
    <property type="protein sequence ID" value="PON98745.1"/>
    <property type="molecule type" value="Genomic_DNA"/>
</dbReference>